<dbReference type="Proteomes" id="UP000002432">
    <property type="component" value="Chromosome"/>
</dbReference>
<evidence type="ECO:0000259" key="1">
    <source>
        <dbReference type="Pfam" id="PF07238"/>
    </source>
</evidence>
<gene>
    <name evidence="2" type="ordered locus">Acid345_2106</name>
</gene>
<feature type="domain" description="PilZ" evidence="1">
    <location>
        <begin position="148"/>
        <end position="226"/>
    </location>
</feature>
<proteinExistence type="predicted"/>
<reference evidence="2 3" key="1">
    <citation type="journal article" date="2009" name="Appl. Environ. Microbiol.">
        <title>Three genomes from the phylum Acidobacteria provide insight into the lifestyles of these microorganisms in soils.</title>
        <authorList>
            <person name="Ward N.L."/>
            <person name="Challacombe J.F."/>
            <person name="Janssen P.H."/>
            <person name="Henrissat B."/>
            <person name="Coutinho P.M."/>
            <person name="Wu M."/>
            <person name="Xie G."/>
            <person name="Haft D.H."/>
            <person name="Sait M."/>
            <person name="Badger J."/>
            <person name="Barabote R.D."/>
            <person name="Bradley B."/>
            <person name="Brettin T.S."/>
            <person name="Brinkac L.M."/>
            <person name="Bruce D."/>
            <person name="Creasy T."/>
            <person name="Daugherty S.C."/>
            <person name="Davidsen T.M."/>
            <person name="DeBoy R.T."/>
            <person name="Detter J.C."/>
            <person name="Dodson R.J."/>
            <person name="Durkin A.S."/>
            <person name="Ganapathy A."/>
            <person name="Gwinn-Giglio M."/>
            <person name="Han C.S."/>
            <person name="Khouri H."/>
            <person name="Kiss H."/>
            <person name="Kothari S.P."/>
            <person name="Madupu R."/>
            <person name="Nelson K.E."/>
            <person name="Nelson W.C."/>
            <person name="Paulsen I."/>
            <person name="Penn K."/>
            <person name="Ren Q."/>
            <person name="Rosovitz M.J."/>
            <person name="Selengut J.D."/>
            <person name="Shrivastava S."/>
            <person name="Sullivan S.A."/>
            <person name="Tapia R."/>
            <person name="Thompson L.S."/>
            <person name="Watkins K.L."/>
            <person name="Yang Q."/>
            <person name="Yu C."/>
            <person name="Zafar N."/>
            <person name="Zhou L."/>
            <person name="Kuske C.R."/>
        </authorList>
    </citation>
    <scope>NUCLEOTIDE SEQUENCE [LARGE SCALE GENOMIC DNA]</scope>
    <source>
        <strain evidence="2 3">Ellin345</strain>
    </source>
</reference>
<dbReference type="Pfam" id="PF07238">
    <property type="entry name" value="PilZ"/>
    <property type="match status" value="1"/>
</dbReference>
<dbReference type="EnsemblBacteria" id="ABF41107">
    <property type="protein sequence ID" value="ABF41107"/>
    <property type="gene ID" value="Acid345_2106"/>
</dbReference>
<dbReference type="GO" id="GO:0035438">
    <property type="term" value="F:cyclic-di-GMP binding"/>
    <property type="evidence" value="ECO:0007669"/>
    <property type="project" value="InterPro"/>
</dbReference>
<protein>
    <submittedName>
        <fullName evidence="2">Type IV pilus assembly PilZ</fullName>
    </submittedName>
</protein>
<dbReference type="STRING" id="204669.Acid345_2106"/>
<dbReference type="HOGENOM" id="CLU_1178981_0_0_0"/>
<name>Q1IPU3_KORVE</name>
<dbReference type="KEGG" id="aba:Acid345_2106"/>
<evidence type="ECO:0000313" key="2">
    <source>
        <dbReference type="EMBL" id="ABF41107.1"/>
    </source>
</evidence>
<keyword evidence="3" id="KW-1185">Reference proteome</keyword>
<dbReference type="AlphaFoldDB" id="Q1IPU3"/>
<dbReference type="EMBL" id="CP000360">
    <property type="protein sequence ID" value="ABF41107.1"/>
    <property type="molecule type" value="Genomic_DNA"/>
</dbReference>
<dbReference type="RefSeq" id="WP_011522908.1">
    <property type="nucleotide sequence ID" value="NC_008009.1"/>
</dbReference>
<accession>Q1IPU3</accession>
<sequence length="235" mass="26118">MYDNSNLAIRCRELWADVLCAVESRVWSINDYMQDSRSQLDCQMLSCDSVLIEHPSVKRTLMATLDLNEHAIHIKEFDNGQLAVGSKLPFALLGDGNVYVTNGQSLMGDPQAVARQLMSVLLSRSTAATSTEEIDQYRSWASALMTARARRMMIKLPIEIQTENSLYTGSTLDLSSVGAKVQSTAKLDRGNYITVFRGSIGSFFRVVWTEKTDQGTRAGLVCLNPPLEWAEVTVQ</sequence>
<evidence type="ECO:0000313" key="3">
    <source>
        <dbReference type="Proteomes" id="UP000002432"/>
    </source>
</evidence>
<organism evidence="2 3">
    <name type="scientific">Koribacter versatilis (strain Ellin345)</name>
    <dbReference type="NCBI Taxonomy" id="204669"/>
    <lineage>
        <taxon>Bacteria</taxon>
        <taxon>Pseudomonadati</taxon>
        <taxon>Acidobacteriota</taxon>
        <taxon>Terriglobia</taxon>
        <taxon>Terriglobales</taxon>
        <taxon>Candidatus Korobacteraceae</taxon>
        <taxon>Candidatus Korobacter</taxon>
    </lineage>
</organism>
<dbReference type="InterPro" id="IPR009875">
    <property type="entry name" value="PilZ_domain"/>
</dbReference>